<keyword evidence="2" id="KW-1185">Reference proteome</keyword>
<protein>
    <recommendedName>
        <fullName evidence="3">RNase III domain-containing protein</fullName>
    </recommendedName>
</protein>
<evidence type="ECO:0008006" key="3">
    <source>
        <dbReference type="Google" id="ProtNLM"/>
    </source>
</evidence>
<dbReference type="AlphaFoldDB" id="A0A166CV35"/>
<evidence type="ECO:0000313" key="2">
    <source>
        <dbReference type="Proteomes" id="UP000076798"/>
    </source>
</evidence>
<evidence type="ECO:0000313" key="1">
    <source>
        <dbReference type="EMBL" id="KZT37846.1"/>
    </source>
</evidence>
<dbReference type="GO" id="GO:0004525">
    <property type="term" value="F:ribonuclease III activity"/>
    <property type="evidence" value="ECO:0007669"/>
    <property type="project" value="InterPro"/>
</dbReference>
<dbReference type="Gene3D" id="1.10.1520.10">
    <property type="entry name" value="Ribonuclease III domain"/>
    <property type="match status" value="1"/>
</dbReference>
<dbReference type="EMBL" id="KV428075">
    <property type="protein sequence ID" value="KZT37846.1"/>
    <property type="molecule type" value="Genomic_DNA"/>
</dbReference>
<dbReference type="SUPFAM" id="SSF69065">
    <property type="entry name" value="RNase III domain-like"/>
    <property type="match status" value="1"/>
</dbReference>
<reference evidence="1 2" key="1">
    <citation type="journal article" date="2016" name="Mol. Biol. Evol.">
        <title>Comparative Genomics of Early-Diverging Mushroom-Forming Fungi Provides Insights into the Origins of Lignocellulose Decay Capabilities.</title>
        <authorList>
            <person name="Nagy L.G."/>
            <person name="Riley R."/>
            <person name="Tritt A."/>
            <person name="Adam C."/>
            <person name="Daum C."/>
            <person name="Floudas D."/>
            <person name="Sun H."/>
            <person name="Yadav J.S."/>
            <person name="Pangilinan J."/>
            <person name="Larsson K.H."/>
            <person name="Matsuura K."/>
            <person name="Barry K."/>
            <person name="Labutti K."/>
            <person name="Kuo R."/>
            <person name="Ohm R.A."/>
            <person name="Bhattacharya S.S."/>
            <person name="Shirouzu T."/>
            <person name="Yoshinaga Y."/>
            <person name="Martin F.M."/>
            <person name="Grigoriev I.V."/>
            <person name="Hibbett D.S."/>
        </authorList>
    </citation>
    <scope>NUCLEOTIDE SEQUENCE [LARGE SCALE GENOMIC DNA]</scope>
    <source>
        <strain evidence="1 2">HHB10207 ss-3</strain>
    </source>
</reference>
<dbReference type="OrthoDB" id="2392202at2759"/>
<accession>A0A166CV35</accession>
<sequence length="416" mass="47805">MAPHRDPKQLHPGAFDIANRTEPYRRHLALKATKQAIYRLKTATVFPRPSVMPDELQRIIFSCHREERQRWGDDYMPPWFSPDFVPPPGTRRISNKLLELWGDAIMHYAVPRVNEEYGKSRKHHAEGSRRLQQNHVFAHFAVEINLLNNPHIHISEEDRLEIAMFDPNSDQDPPKILANLFEAFVGGLWWSGGLAAVFGWLNPILKALQSCANRRDLETSKDQTRPFGFKTFYDAECIDKLISYISSHKRQFRKLGTRLRHALPKQEAMLFDSQGVLRPGFSHTAETAEGLIRVNILSGWYLTRLEVFFTASDEIAPIVSHLSEVCDLIMTPSVLACLARVLGLDRHIQWSHIEVPMRALAYAFISSVGFFERRNDHQLFALEPLFALLANVADYVLKSTPRWNPYTHRLVLASLP</sequence>
<proteinExistence type="predicted"/>
<dbReference type="InterPro" id="IPR036389">
    <property type="entry name" value="RNase_III_sf"/>
</dbReference>
<organism evidence="1 2">
    <name type="scientific">Sistotremastrum suecicum HHB10207 ss-3</name>
    <dbReference type="NCBI Taxonomy" id="1314776"/>
    <lineage>
        <taxon>Eukaryota</taxon>
        <taxon>Fungi</taxon>
        <taxon>Dikarya</taxon>
        <taxon>Basidiomycota</taxon>
        <taxon>Agaricomycotina</taxon>
        <taxon>Agaricomycetes</taxon>
        <taxon>Sistotremastrales</taxon>
        <taxon>Sistotremastraceae</taxon>
        <taxon>Sistotremastrum</taxon>
    </lineage>
</organism>
<name>A0A166CV35_9AGAM</name>
<dbReference type="Proteomes" id="UP000076798">
    <property type="component" value="Unassembled WGS sequence"/>
</dbReference>
<dbReference type="GO" id="GO:0006396">
    <property type="term" value="P:RNA processing"/>
    <property type="evidence" value="ECO:0007669"/>
    <property type="project" value="InterPro"/>
</dbReference>
<gene>
    <name evidence="1" type="ORF">SISSUDRAFT_1047937</name>
</gene>